<organism evidence="1 2">
    <name type="scientific">Oryzomonas japonica</name>
    <dbReference type="NCBI Taxonomy" id="2603858"/>
    <lineage>
        <taxon>Bacteria</taxon>
        <taxon>Pseudomonadati</taxon>
        <taxon>Thermodesulfobacteriota</taxon>
        <taxon>Desulfuromonadia</taxon>
        <taxon>Geobacterales</taxon>
        <taxon>Geobacteraceae</taxon>
        <taxon>Oryzomonas</taxon>
    </lineage>
</organism>
<dbReference type="InterPro" id="IPR029151">
    <property type="entry name" value="Sensor-like_sf"/>
</dbReference>
<reference evidence="1 2" key="1">
    <citation type="submission" date="2019-09" db="EMBL/GenBank/DDBJ databases">
        <title>Geobacter sp. Red96, a novel strain isolated from paddy soil.</title>
        <authorList>
            <person name="Xu Z."/>
            <person name="Masuda Y."/>
            <person name="Itoh H."/>
            <person name="Senoo K."/>
        </authorList>
    </citation>
    <scope>NUCLEOTIDE SEQUENCE [LARGE SCALE GENOMIC DNA]</scope>
    <source>
        <strain evidence="1 2">Red96</strain>
    </source>
</reference>
<protein>
    <submittedName>
        <fullName evidence="1">Uncharacterized protein</fullName>
    </submittedName>
</protein>
<dbReference type="Proteomes" id="UP000420562">
    <property type="component" value="Unassembled WGS sequence"/>
</dbReference>
<dbReference type="SUPFAM" id="SSF103190">
    <property type="entry name" value="Sensory domain-like"/>
    <property type="match status" value="1"/>
</dbReference>
<keyword evidence="2" id="KW-1185">Reference proteome</keyword>
<dbReference type="AlphaFoldDB" id="A0A7J4ZMW0"/>
<dbReference type="RefSeq" id="WP_151129549.1">
    <property type="nucleotide sequence ID" value="NZ_VZQZ01000011.1"/>
</dbReference>
<evidence type="ECO:0000313" key="2">
    <source>
        <dbReference type="Proteomes" id="UP000420562"/>
    </source>
</evidence>
<proteinExistence type="predicted"/>
<comment type="caution">
    <text evidence="1">The sequence shown here is derived from an EMBL/GenBank/DDBJ whole genome shotgun (WGS) entry which is preliminary data.</text>
</comment>
<sequence>MKIDVRNAIQSSGIETDLSPSDFRLNSGRVTSPCSKRFYFLPGPAFQYFLYGSPSAIIVAPVPMAEDHLSGLAHSLSAAMENSAMHDPSLLSLATFTTHDIAYFALIDKSGRYRFHSNPDLIGTAVQDPEAVEMALNGITKAGRVMLKRVKKSTNSSPHSIFLARCSDSVSPCNPTRTCRPPSEAE</sequence>
<evidence type="ECO:0000313" key="1">
    <source>
        <dbReference type="EMBL" id="KAB0663859.1"/>
    </source>
</evidence>
<gene>
    <name evidence="1" type="ORF">F6V25_15650</name>
</gene>
<dbReference type="EMBL" id="VZQZ01000011">
    <property type="protein sequence ID" value="KAB0663859.1"/>
    <property type="molecule type" value="Genomic_DNA"/>
</dbReference>
<accession>A0A7J4ZMW0</accession>
<name>A0A7J4ZMW0_9BACT</name>